<dbReference type="EMBL" id="WOFH01000001">
    <property type="protein sequence ID" value="MUN35365.1"/>
    <property type="molecule type" value="Genomic_DNA"/>
</dbReference>
<keyword evidence="2" id="KW-1185">Reference proteome</keyword>
<name>A0A7K1KTK5_9ACTN</name>
<dbReference type="RefSeq" id="WP_156214320.1">
    <property type="nucleotide sequence ID" value="NZ_WOFH01000001.1"/>
</dbReference>
<protein>
    <submittedName>
        <fullName evidence="1">Uncharacterized protein</fullName>
    </submittedName>
</protein>
<proteinExistence type="predicted"/>
<comment type="caution">
    <text evidence="1">The sequence shown here is derived from an EMBL/GenBank/DDBJ whole genome shotgun (WGS) entry which is preliminary data.</text>
</comment>
<evidence type="ECO:0000313" key="1">
    <source>
        <dbReference type="EMBL" id="MUN35365.1"/>
    </source>
</evidence>
<organism evidence="1 2">
    <name type="scientific">Actinomadura litoris</name>
    <dbReference type="NCBI Taxonomy" id="2678616"/>
    <lineage>
        <taxon>Bacteria</taxon>
        <taxon>Bacillati</taxon>
        <taxon>Actinomycetota</taxon>
        <taxon>Actinomycetes</taxon>
        <taxon>Streptosporangiales</taxon>
        <taxon>Thermomonosporaceae</taxon>
        <taxon>Actinomadura</taxon>
    </lineage>
</organism>
<accession>A0A7K1KTK5</accession>
<sequence>MSYLSEALEQPGPTETCLIFALCDLIDATSALDAKPSNRYQAEQDLITAAYRVAAAAGPVLASENALLIALRDAAASRPVAPESCSNCQKIDGGLCGQHAGSAAVAGTFNDLGYALGGSGYAAS</sequence>
<evidence type="ECO:0000313" key="2">
    <source>
        <dbReference type="Proteomes" id="UP000432015"/>
    </source>
</evidence>
<dbReference type="AlphaFoldDB" id="A0A7K1KTK5"/>
<gene>
    <name evidence="1" type="ORF">GNZ18_01930</name>
</gene>
<dbReference type="Proteomes" id="UP000432015">
    <property type="component" value="Unassembled WGS sequence"/>
</dbReference>
<reference evidence="1 2" key="1">
    <citation type="submission" date="2019-11" db="EMBL/GenBank/DDBJ databases">
        <authorList>
            <person name="Cao P."/>
        </authorList>
    </citation>
    <scope>NUCLEOTIDE SEQUENCE [LARGE SCALE GENOMIC DNA]</scope>
    <source>
        <strain evidence="1 2">NEAU-AAG5</strain>
    </source>
</reference>